<organism evidence="2 4">
    <name type="scientific">Rotaria magnacalcarata</name>
    <dbReference type="NCBI Taxonomy" id="392030"/>
    <lineage>
        <taxon>Eukaryota</taxon>
        <taxon>Metazoa</taxon>
        <taxon>Spiralia</taxon>
        <taxon>Gnathifera</taxon>
        <taxon>Rotifera</taxon>
        <taxon>Eurotatoria</taxon>
        <taxon>Bdelloidea</taxon>
        <taxon>Philodinida</taxon>
        <taxon>Philodinidae</taxon>
        <taxon>Rotaria</taxon>
    </lineage>
</organism>
<feature type="domain" description="LTD" evidence="1">
    <location>
        <begin position="15"/>
        <end position="149"/>
    </location>
</feature>
<dbReference type="InterPro" id="IPR016181">
    <property type="entry name" value="Acyl_CoA_acyltransferase"/>
</dbReference>
<proteinExistence type="predicted"/>
<dbReference type="Gene3D" id="2.60.40.1260">
    <property type="entry name" value="Lamin Tail domain"/>
    <property type="match status" value="1"/>
</dbReference>
<dbReference type="InterPro" id="IPR001322">
    <property type="entry name" value="Lamin_tail_dom"/>
</dbReference>
<dbReference type="PROSITE" id="PS51841">
    <property type="entry name" value="LTD"/>
    <property type="match status" value="1"/>
</dbReference>
<dbReference type="EMBL" id="CAJOBF010001181">
    <property type="protein sequence ID" value="CAF3922358.1"/>
    <property type="molecule type" value="Genomic_DNA"/>
</dbReference>
<evidence type="ECO:0000313" key="2">
    <source>
        <dbReference type="EMBL" id="CAF2189762.1"/>
    </source>
</evidence>
<dbReference type="Proteomes" id="UP000663842">
    <property type="component" value="Unassembled WGS sequence"/>
</dbReference>
<dbReference type="AlphaFoldDB" id="A0A816Z4S1"/>
<dbReference type="EMBL" id="CAJNRG010016043">
    <property type="protein sequence ID" value="CAF2189762.1"/>
    <property type="molecule type" value="Genomic_DNA"/>
</dbReference>
<gene>
    <name evidence="3" type="ORF">UXM345_LOCUS11704</name>
    <name evidence="2" type="ORF">XDN619_LOCUS32216</name>
</gene>
<dbReference type="CDD" id="cd04301">
    <property type="entry name" value="NAT_SF"/>
    <property type="match status" value="1"/>
</dbReference>
<dbReference type="InterPro" id="IPR036415">
    <property type="entry name" value="Lamin_tail_dom_sf"/>
</dbReference>
<reference evidence="2" key="1">
    <citation type="submission" date="2021-02" db="EMBL/GenBank/DDBJ databases">
        <authorList>
            <person name="Nowell W R."/>
        </authorList>
    </citation>
    <scope>NUCLEOTIDE SEQUENCE</scope>
</reference>
<evidence type="ECO:0000313" key="3">
    <source>
        <dbReference type="EMBL" id="CAF3922358.1"/>
    </source>
</evidence>
<accession>A0A816Z4S1</accession>
<protein>
    <recommendedName>
        <fullName evidence="1">LTD domain-containing protein</fullName>
    </recommendedName>
</protein>
<comment type="caution">
    <text evidence="2">The sequence shown here is derived from an EMBL/GenBank/DDBJ whole genome shotgun (WGS) entry which is preliminary data.</text>
</comment>
<dbReference type="SUPFAM" id="SSF55729">
    <property type="entry name" value="Acyl-CoA N-acyltransferases (Nat)"/>
    <property type="match status" value="1"/>
</dbReference>
<dbReference type="Proteomes" id="UP000663887">
    <property type="component" value="Unassembled WGS sequence"/>
</dbReference>
<evidence type="ECO:0000313" key="4">
    <source>
        <dbReference type="Proteomes" id="UP000663887"/>
    </source>
</evidence>
<dbReference type="Gene3D" id="3.40.630.30">
    <property type="match status" value="1"/>
</dbReference>
<evidence type="ECO:0000259" key="1">
    <source>
        <dbReference type="PROSITE" id="PS51841"/>
    </source>
</evidence>
<dbReference type="SUPFAM" id="SSF74853">
    <property type="entry name" value="Lamin A/C globular tail domain"/>
    <property type="match status" value="1"/>
</dbReference>
<name>A0A816Z4S1_9BILA</name>
<sequence length="404" mass="45355">MATSSASDDEELVHTKTLFRRYSKGPVMFNGCSPSGDVVIIDNISQRKSYNITGWYIERETDTQPLLRYVLTGQFIIPPLTTIELWSSTATQLPVPPETQEQQQQSFVCIRTKLPTWNIARRWSVTRLFDHTGHIELAFVNPTSYTYIQCSFVTDQILERCSILFNNNYGIWGDDAPLHSNNALKADARVKLGIKRLREMMLFNDRCFLVIGEIRSFDNNQFELIGYTFCTSAKYDRLNGDAIWITQLVVGASYRGQGVAGTLLSMAKNSIADAVIIGLVSSHPHAVIALSNACNCVPIDLKFIADHAEDVIRACNVPYLSQAQLVGSIFNSQPLLTNNQQPVSLAKTDFFVDHKEVLAALEHIRDRWILGPLLDGHEFFVVFPATCVRHSRTWPSESSCNSSP</sequence>